<evidence type="ECO:0000256" key="3">
    <source>
        <dbReference type="ARBA" id="ARBA00022543"/>
    </source>
</evidence>
<evidence type="ECO:0000259" key="10">
    <source>
        <dbReference type="Pfam" id="PF00989"/>
    </source>
</evidence>
<dbReference type="GO" id="GO:0007602">
    <property type="term" value="P:phototransduction"/>
    <property type="evidence" value="ECO:0007669"/>
    <property type="project" value="UniProtKB-UniRule"/>
</dbReference>
<feature type="modified residue" description="S-(4-hydroxycinnamyl)cysteine" evidence="9">
    <location>
        <position position="72"/>
    </location>
</feature>
<dbReference type="Pfam" id="PF00989">
    <property type="entry name" value="PAS"/>
    <property type="match status" value="1"/>
</dbReference>
<evidence type="ECO:0000256" key="6">
    <source>
        <dbReference type="ARBA" id="ARBA00023170"/>
    </source>
</evidence>
<dbReference type="PIRSF" id="PIRSF000087">
    <property type="entry name" value="PYP"/>
    <property type="match status" value="1"/>
</dbReference>
<keyword evidence="12" id="KW-1185">Reference proteome</keyword>
<dbReference type="Gene3D" id="3.30.450.20">
    <property type="entry name" value="PAS domain"/>
    <property type="match status" value="1"/>
</dbReference>
<keyword evidence="5 8" id="KW-0157">Chromophore</keyword>
<sequence>MLGLEMVEFGKADIENVMAGMSKAEIDGLAFGAIQLDAKGTILQYNMAEGQITGRDPKAVVGKNFFTDVAPCTNTPAFKGAFDAGVKAGTLNTMIEYTFDYEMKPTKVKVHMKKALVGDSYWVFVKRL</sequence>
<comment type="PTM">
    <text evidence="9">The 4-hydroxycinnamic acid (p-coumaric acid) chromophore is covalently bound via a thioester linkage.</text>
</comment>
<evidence type="ECO:0000313" key="12">
    <source>
        <dbReference type="Proteomes" id="UP000501891"/>
    </source>
</evidence>
<evidence type="ECO:0000256" key="9">
    <source>
        <dbReference type="PIRSR" id="PIRSR000087-50"/>
    </source>
</evidence>
<gene>
    <name evidence="11" type="primary">pyp</name>
    <name evidence="11" type="ORF">HHL28_13300</name>
</gene>
<name>A0A858R8K2_9PROT</name>
<reference evidence="11" key="1">
    <citation type="submission" date="2020-04" db="EMBL/GenBank/DDBJ databases">
        <title>A desert anoxygenic phototrophic bacterium fixes CO2 using RubisCO under aerobic conditions.</title>
        <authorList>
            <person name="Tang K."/>
        </authorList>
    </citation>
    <scope>NUCLEOTIDE SEQUENCE [LARGE SCALE GENOMIC DNA]</scope>
    <source>
        <strain evidence="11">MIMtkB3</strain>
    </source>
</reference>
<dbReference type="CDD" id="cd00130">
    <property type="entry name" value="PAS"/>
    <property type="match status" value="1"/>
</dbReference>
<keyword evidence="4 8" id="KW-0716">Sensory transduction</keyword>
<dbReference type="InterPro" id="IPR013767">
    <property type="entry name" value="PAS_fold"/>
</dbReference>
<dbReference type="Proteomes" id="UP000501891">
    <property type="component" value="Chromosome"/>
</dbReference>
<comment type="similarity">
    <text evidence="1 8">Belongs to the photoactive yellow protein family.</text>
</comment>
<evidence type="ECO:0000256" key="7">
    <source>
        <dbReference type="NCBIfam" id="TIGR02373"/>
    </source>
</evidence>
<accession>A0A858R8K2</accession>
<keyword evidence="6 8" id="KW-0675">Receptor</keyword>
<dbReference type="KEGG" id="acru:HHL28_13300"/>
<evidence type="ECO:0000256" key="2">
    <source>
        <dbReference type="ARBA" id="ARBA00019243"/>
    </source>
</evidence>
<dbReference type="GO" id="GO:0006355">
    <property type="term" value="P:regulation of DNA-templated transcription"/>
    <property type="evidence" value="ECO:0007669"/>
    <property type="project" value="UniProtKB-UniRule"/>
</dbReference>
<keyword evidence="3 8" id="KW-0600">Photoreceptor protein</keyword>
<proteinExistence type="inferred from homology"/>
<evidence type="ECO:0000313" key="11">
    <source>
        <dbReference type="EMBL" id="QJE73939.1"/>
    </source>
</evidence>
<evidence type="ECO:0000256" key="5">
    <source>
        <dbReference type="ARBA" id="ARBA00022991"/>
    </source>
</evidence>
<dbReference type="EMBL" id="CP051775">
    <property type="protein sequence ID" value="QJE73939.1"/>
    <property type="molecule type" value="Genomic_DNA"/>
</dbReference>
<evidence type="ECO:0000256" key="1">
    <source>
        <dbReference type="ARBA" id="ARBA00009132"/>
    </source>
</evidence>
<dbReference type="AlphaFoldDB" id="A0A858R8K2"/>
<organism evidence="11 12">
    <name type="scientific">Aerophototrophica crusticola</name>
    <dbReference type="NCBI Taxonomy" id="1709002"/>
    <lineage>
        <taxon>Bacteria</taxon>
        <taxon>Pseudomonadati</taxon>
        <taxon>Pseudomonadota</taxon>
        <taxon>Alphaproteobacteria</taxon>
        <taxon>Rhodospirillales</taxon>
        <taxon>Rhodospirillaceae</taxon>
        <taxon>Aerophototrophica</taxon>
    </lineage>
</organism>
<evidence type="ECO:0000256" key="4">
    <source>
        <dbReference type="ARBA" id="ARBA00022606"/>
    </source>
</evidence>
<dbReference type="SUPFAM" id="SSF55785">
    <property type="entry name" value="PYP-like sensor domain (PAS domain)"/>
    <property type="match status" value="1"/>
</dbReference>
<protein>
    <recommendedName>
        <fullName evidence="2 7">Photoactive yellow protein</fullName>
        <shortName evidence="8">PYP</shortName>
    </recommendedName>
</protein>
<dbReference type="InterPro" id="IPR000014">
    <property type="entry name" value="PAS"/>
</dbReference>
<feature type="domain" description="PAS fold" evidence="10">
    <location>
        <begin position="24"/>
        <end position="120"/>
    </location>
</feature>
<dbReference type="NCBIfam" id="TIGR02373">
    <property type="entry name" value="photo_yellow"/>
    <property type="match status" value="1"/>
</dbReference>
<dbReference type="InterPro" id="IPR035965">
    <property type="entry name" value="PAS-like_dom_sf"/>
</dbReference>
<dbReference type="InterPro" id="IPR012130">
    <property type="entry name" value="PYP"/>
</dbReference>
<dbReference type="GO" id="GO:0009881">
    <property type="term" value="F:photoreceptor activity"/>
    <property type="evidence" value="ECO:0007669"/>
    <property type="project" value="UniProtKB-UniRule"/>
</dbReference>
<evidence type="ECO:0000256" key="8">
    <source>
        <dbReference type="PIRNR" id="PIRNR000087"/>
    </source>
</evidence>